<name>A0A940T3L2_9MICO</name>
<gene>
    <name evidence="3" type="ORF">JOF28_001499</name>
</gene>
<dbReference type="Proteomes" id="UP000675163">
    <property type="component" value="Unassembled WGS sequence"/>
</dbReference>
<evidence type="ECO:0000256" key="2">
    <source>
        <dbReference type="SAM" id="SignalP"/>
    </source>
</evidence>
<sequence>MFATARSLIPAALIAATAGLVALTGCAAAEPAPVEVMDQATAAEREEALTAVVDAELAASQTEPQGSFSGGPDEDAGGAPARSEFGLTSRDRPLTIVGACSGADGFAIVRVIGGAKAALECAAEGEDFVAQQLFERQIPVGPVITIEVVDAPRGAVWHIGLGGVTK</sequence>
<dbReference type="PROSITE" id="PS51257">
    <property type="entry name" value="PROKAR_LIPOPROTEIN"/>
    <property type="match status" value="1"/>
</dbReference>
<proteinExistence type="predicted"/>
<keyword evidence="2" id="KW-0732">Signal</keyword>
<feature type="signal peptide" evidence="2">
    <location>
        <begin position="1"/>
        <end position="27"/>
    </location>
</feature>
<evidence type="ECO:0000313" key="3">
    <source>
        <dbReference type="EMBL" id="MBP1326267.1"/>
    </source>
</evidence>
<comment type="caution">
    <text evidence="3">The sequence shown here is derived from an EMBL/GenBank/DDBJ whole genome shotgun (WGS) entry which is preliminary data.</text>
</comment>
<dbReference type="RefSeq" id="WP_209705207.1">
    <property type="nucleotide sequence ID" value="NZ_JAFIDA010000001.1"/>
</dbReference>
<organism evidence="3 4">
    <name type="scientific">Leucobacter exalbidus</name>
    <dbReference type="NCBI Taxonomy" id="662960"/>
    <lineage>
        <taxon>Bacteria</taxon>
        <taxon>Bacillati</taxon>
        <taxon>Actinomycetota</taxon>
        <taxon>Actinomycetes</taxon>
        <taxon>Micrococcales</taxon>
        <taxon>Microbacteriaceae</taxon>
        <taxon>Leucobacter</taxon>
    </lineage>
</organism>
<feature type="chain" id="PRO_5038527264" description="Lipoprotein" evidence="2">
    <location>
        <begin position="28"/>
        <end position="166"/>
    </location>
</feature>
<evidence type="ECO:0008006" key="5">
    <source>
        <dbReference type="Google" id="ProtNLM"/>
    </source>
</evidence>
<accession>A0A940T3L2</accession>
<feature type="region of interest" description="Disordered" evidence="1">
    <location>
        <begin position="60"/>
        <end position="86"/>
    </location>
</feature>
<reference evidence="3" key="1">
    <citation type="submission" date="2021-02" db="EMBL/GenBank/DDBJ databases">
        <title>Sequencing the genomes of 1000 actinobacteria strains.</title>
        <authorList>
            <person name="Klenk H.-P."/>
        </authorList>
    </citation>
    <scope>NUCLEOTIDE SEQUENCE</scope>
    <source>
        <strain evidence="3">DSM 22850</strain>
    </source>
</reference>
<dbReference type="EMBL" id="JAFIDA010000001">
    <property type="protein sequence ID" value="MBP1326267.1"/>
    <property type="molecule type" value="Genomic_DNA"/>
</dbReference>
<dbReference type="AlphaFoldDB" id="A0A940T3L2"/>
<keyword evidence="4" id="KW-1185">Reference proteome</keyword>
<evidence type="ECO:0000256" key="1">
    <source>
        <dbReference type="SAM" id="MobiDB-lite"/>
    </source>
</evidence>
<protein>
    <recommendedName>
        <fullName evidence="5">Lipoprotein</fullName>
    </recommendedName>
</protein>
<evidence type="ECO:0000313" key="4">
    <source>
        <dbReference type="Proteomes" id="UP000675163"/>
    </source>
</evidence>